<comment type="caution">
    <text evidence="7">The sequence shown here is derived from an EMBL/GenBank/DDBJ whole genome shotgun (WGS) entry which is preliminary data.</text>
</comment>
<keyword evidence="4 5" id="KW-0472">Membrane</keyword>
<dbReference type="InterPro" id="IPR012340">
    <property type="entry name" value="NA-bd_OB-fold"/>
</dbReference>
<accession>A0ABU2WMH0</accession>
<keyword evidence="2 5" id="KW-0812">Transmembrane</keyword>
<evidence type="ECO:0000256" key="1">
    <source>
        <dbReference type="ARBA" id="ARBA00004141"/>
    </source>
</evidence>
<dbReference type="Gene3D" id="2.40.50.140">
    <property type="entry name" value="Nucleic acid-binding proteins"/>
    <property type="match status" value="1"/>
</dbReference>
<feature type="transmembrane region" description="Helical" evidence="5">
    <location>
        <begin position="50"/>
        <end position="68"/>
    </location>
</feature>
<dbReference type="PANTHER" id="PTHR33507">
    <property type="entry name" value="INNER MEMBRANE PROTEIN YBBJ"/>
    <property type="match status" value="1"/>
</dbReference>
<dbReference type="RefSeq" id="WP_311366221.1">
    <property type="nucleotide sequence ID" value="NZ_JAVRIC010000027.1"/>
</dbReference>
<name>A0ABU2WMH0_9GAMM</name>
<evidence type="ECO:0000256" key="4">
    <source>
        <dbReference type="ARBA" id="ARBA00023136"/>
    </source>
</evidence>
<evidence type="ECO:0000259" key="6">
    <source>
        <dbReference type="Pfam" id="PF01957"/>
    </source>
</evidence>
<protein>
    <submittedName>
        <fullName evidence="7">NfeD family protein</fullName>
    </submittedName>
</protein>
<feature type="domain" description="NfeD-like C-terminal" evidence="6">
    <location>
        <begin position="88"/>
        <end position="142"/>
    </location>
</feature>
<evidence type="ECO:0000256" key="5">
    <source>
        <dbReference type="SAM" id="Phobius"/>
    </source>
</evidence>
<proteinExistence type="predicted"/>
<reference evidence="7 8" key="1">
    <citation type="submission" date="2023-09" db="EMBL/GenBank/DDBJ databases">
        <authorList>
            <person name="Rey-Velasco X."/>
        </authorList>
    </citation>
    <scope>NUCLEOTIDE SEQUENCE [LARGE SCALE GENOMIC DNA]</scope>
    <source>
        <strain evidence="7 8">W345</strain>
    </source>
</reference>
<gene>
    <name evidence="7" type="ORF">RM530_15780</name>
</gene>
<dbReference type="EMBL" id="JAVRIC010000027">
    <property type="protein sequence ID" value="MDT0498809.1"/>
    <property type="molecule type" value="Genomic_DNA"/>
</dbReference>
<dbReference type="InterPro" id="IPR052165">
    <property type="entry name" value="Membrane_assoc_protease"/>
</dbReference>
<dbReference type="Pfam" id="PF01957">
    <property type="entry name" value="NfeD"/>
    <property type="match status" value="1"/>
</dbReference>
<dbReference type="InterPro" id="IPR002810">
    <property type="entry name" value="NfeD-like_C"/>
</dbReference>
<dbReference type="PANTHER" id="PTHR33507:SF3">
    <property type="entry name" value="INNER MEMBRANE PROTEIN YBBJ"/>
    <property type="match status" value="1"/>
</dbReference>
<evidence type="ECO:0000256" key="2">
    <source>
        <dbReference type="ARBA" id="ARBA00022692"/>
    </source>
</evidence>
<feature type="transmembrane region" description="Helical" evidence="5">
    <location>
        <begin position="27"/>
        <end position="44"/>
    </location>
</feature>
<comment type="subcellular location">
    <subcellularLocation>
        <location evidence="1">Membrane</location>
        <topology evidence="1">Multi-pass membrane protein</topology>
    </subcellularLocation>
</comment>
<evidence type="ECO:0000256" key="3">
    <source>
        <dbReference type="ARBA" id="ARBA00022989"/>
    </source>
</evidence>
<keyword evidence="8" id="KW-1185">Reference proteome</keyword>
<dbReference type="Proteomes" id="UP001254608">
    <property type="component" value="Unassembled WGS sequence"/>
</dbReference>
<organism evidence="7 8">
    <name type="scientific">Banduia mediterranea</name>
    <dbReference type="NCBI Taxonomy" id="3075609"/>
    <lineage>
        <taxon>Bacteria</taxon>
        <taxon>Pseudomonadati</taxon>
        <taxon>Pseudomonadota</taxon>
        <taxon>Gammaproteobacteria</taxon>
        <taxon>Nevskiales</taxon>
        <taxon>Algiphilaceae</taxon>
        <taxon>Banduia</taxon>
    </lineage>
</organism>
<evidence type="ECO:0000313" key="7">
    <source>
        <dbReference type="EMBL" id="MDT0498809.1"/>
    </source>
</evidence>
<feature type="transmembrane region" description="Helical" evidence="5">
    <location>
        <begin position="6"/>
        <end position="22"/>
    </location>
</feature>
<evidence type="ECO:0000313" key="8">
    <source>
        <dbReference type="Proteomes" id="UP001254608"/>
    </source>
</evidence>
<sequence>MTFEFWHWLALGFALLVLEMFLPTEFILLWVGAAAIVVGGVSWLAPTLDWTLAFVLWGVLSVAAVLAWRKLKPLSFVSERPTLNRRGESYVGRVFTLDEPIVNGVGKLRVDDSHWRVSGPECATGDTVCVVAADGATLRIEKLA</sequence>
<keyword evidence="3 5" id="KW-1133">Transmembrane helix</keyword>